<keyword evidence="1" id="KW-0732">Signal</keyword>
<dbReference type="Gene3D" id="2.120.10.30">
    <property type="entry name" value="TolB, C-terminal domain"/>
    <property type="match status" value="1"/>
</dbReference>
<dbReference type="PANTHER" id="PTHR42060:SF1">
    <property type="entry name" value="NHL REPEAT-CONTAINING PROTEIN"/>
    <property type="match status" value="1"/>
</dbReference>
<name>A0A2J6TFN3_9HELO</name>
<accession>A0A2J6TFN3</accession>
<dbReference type="OrthoDB" id="9977941at2759"/>
<dbReference type="AlphaFoldDB" id="A0A2J6TFN3"/>
<dbReference type="InParanoid" id="A0A2J6TFN3"/>
<evidence type="ECO:0000313" key="4">
    <source>
        <dbReference type="Proteomes" id="UP000235371"/>
    </source>
</evidence>
<keyword evidence="4" id="KW-1185">Reference proteome</keyword>
<evidence type="ECO:0000259" key="2">
    <source>
        <dbReference type="Pfam" id="PF08450"/>
    </source>
</evidence>
<dbReference type="PANTHER" id="PTHR42060">
    <property type="entry name" value="NHL REPEAT-CONTAINING PROTEIN-RELATED"/>
    <property type="match status" value="1"/>
</dbReference>
<evidence type="ECO:0000256" key="1">
    <source>
        <dbReference type="SAM" id="SignalP"/>
    </source>
</evidence>
<dbReference type="Proteomes" id="UP000235371">
    <property type="component" value="Unassembled WGS sequence"/>
</dbReference>
<protein>
    <recommendedName>
        <fullName evidence="2">SMP-30/Gluconolactonase/LRE-like region domain-containing protein</fullName>
    </recommendedName>
</protein>
<dbReference type="Pfam" id="PF08450">
    <property type="entry name" value="SGL"/>
    <property type="match status" value="1"/>
</dbReference>
<gene>
    <name evidence="3" type="ORF">K444DRAFT_642722</name>
</gene>
<feature type="domain" description="SMP-30/Gluconolactonase/LRE-like region" evidence="2">
    <location>
        <begin position="192"/>
        <end position="307"/>
    </location>
</feature>
<dbReference type="SUPFAM" id="SSF63829">
    <property type="entry name" value="Calcium-dependent phosphotriesterase"/>
    <property type="match status" value="1"/>
</dbReference>
<dbReference type="STRING" id="1095630.A0A2J6TFN3"/>
<organism evidence="3 4">
    <name type="scientific">Hyaloscypha bicolor E</name>
    <dbReference type="NCBI Taxonomy" id="1095630"/>
    <lineage>
        <taxon>Eukaryota</taxon>
        <taxon>Fungi</taxon>
        <taxon>Dikarya</taxon>
        <taxon>Ascomycota</taxon>
        <taxon>Pezizomycotina</taxon>
        <taxon>Leotiomycetes</taxon>
        <taxon>Helotiales</taxon>
        <taxon>Hyaloscyphaceae</taxon>
        <taxon>Hyaloscypha</taxon>
        <taxon>Hyaloscypha bicolor</taxon>
    </lineage>
</organism>
<feature type="signal peptide" evidence="1">
    <location>
        <begin position="1"/>
        <end position="18"/>
    </location>
</feature>
<proteinExistence type="predicted"/>
<dbReference type="InterPro" id="IPR013658">
    <property type="entry name" value="SGL"/>
</dbReference>
<sequence>MFSLLHLLILPFLCLVNALTNTTNPPIRQVYTFGPNTFIEQIAVRSNSHILLTSESVPTLFTLNPLLISPNASVLSTFPNATGLSGITEISPDVFALVSGVWDLVNTRATSLNIWTIDLCPPSPVIKHVTAIVNSTIFNGMAAIPGTDLVLAADLALGAVWRVNIRTGAYGIAFSDSLLAPLGTDPGTNLGINGIRVSANRKWVYFANSAQGFFGRVPISRCGEKVGNVEVIASVGILTGVAGVHFDDFALDGEDKAWIATHPSDVIEVQVGKGVVADIQNSTLLLNPTSAAFGRGAERERRTLYVTNGGTFVGDTFELVEEGVVAIDLWKV</sequence>
<dbReference type="EMBL" id="KZ613786">
    <property type="protein sequence ID" value="PMD61829.1"/>
    <property type="molecule type" value="Genomic_DNA"/>
</dbReference>
<evidence type="ECO:0000313" key="3">
    <source>
        <dbReference type="EMBL" id="PMD61829.1"/>
    </source>
</evidence>
<dbReference type="InterPro" id="IPR052998">
    <property type="entry name" value="Hetero-Diels-Alderase-like"/>
</dbReference>
<dbReference type="InterPro" id="IPR011042">
    <property type="entry name" value="6-blade_b-propeller_TolB-like"/>
</dbReference>
<dbReference type="GeneID" id="36592850"/>
<reference evidence="3 4" key="1">
    <citation type="submission" date="2016-04" db="EMBL/GenBank/DDBJ databases">
        <title>A degradative enzymes factory behind the ericoid mycorrhizal symbiosis.</title>
        <authorList>
            <consortium name="DOE Joint Genome Institute"/>
            <person name="Martino E."/>
            <person name="Morin E."/>
            <person name="Grelet G."/>
            <person name="Kuo A."/>
            <person name="Kohler A."/>
            <person name="Daghino S."/>
            <person name="Barry K."/>
            <person name="Choi C."/>
            <person name="Cichocki N."/>
            <person name="Clum A."/>
            <person name="Copeland A."/>
            <person name="Hainaut M."/>
            <person name="Haridas S."/>
            <person name="Labutti K."/>
            <person name="Lindquist E."/>
            <person name="Lipzen A."/>
            <person name="Khouja H.-R."/>
            <person name="Murat C."/>
            <person name="Ohm R."/>
            <person name="Olson A."/>
            <person name="Spatafora J."/>
            <person name="Veneault-Fourrey C."/>
            <person name="Henrissat B."/>
            <person name="Grigoriev I."/>
            <person name="Martin F."/>
            <person name="Perotto S."/>
        </authorList>
    </citation>
    <scope>NUCLEOTIDE SEQUENCE [LARGE SCALE GENOMIC DNA]</scope>
    <source>
        <strain evidence="3 4">E</strain>
    </source>
</reference>
<feature type="chain" id="PRO_5014443391" description="SMP-30/Gluconolactonase/LRE-like region domain-containing protein" evidence="1">
    <location>
        <begin position="19"/>
        <end position="332"/>
    </location>
</feature>
<dbReference type="RefSeq" id="XP_024738733.1">
    <property type="nucleotide sequence ID" value="XM_024884773.1"/>
</dbReference>